<dbReference type="EMBL" id="ANIN01000002">
    <property type="protein sequence ID" value="ELA08726.1"/>
    <property type="molecule type" value="Genomic_DNA"/>
</dbReference>
<dbReference type="RefSeq" id="WP_009502286.1">
    <property type="nucleotide sequence ID" value="NZ_ANIN01000002.1"/>
</dbReference>
<sequence length="82" mass="9226">MKKELFELDELACFVNDRIKKLDWLIFQLMETATGDDAIVASLATDTAMTTSQQIEKMQVLISKLREQTASKADLECLQSVA</sequence>
<proteinExistence type="predicted"/>
<accession>L2F7I5</accession>
<organism evidence="1 2">
    <name type="scientific">Moraxella macacae 0408225</name>
    <dbReference type="NCBI Taxonomy" id="1230338"/>
    <lineage>
        <taxon>Bacteria</taxon>
        <taxon>Pseudomonadati</taxon>
        <taxon>Pseudomonadota</taxon>
        <taxon>Gammaproteobacteria</taxon>
        <taxon>Moraxellales</taxon>
        <taxon>Moraxellaceae</taxon>
        <taxon>Moraxella</taxon>
    </lineage>
</organism>
<reference evidence="1 2" key="1">
    <citation type="journal article" date="2013" name="Genome Announc.">
        <title>Genome Sequence of Moraxella macacae 0408225, a Novel Bacterial Species Isolated from a Cynomolgus Macaque with Epistaxis.</title>
        <authorList>
            <person name="Ladner J.T."/>
            <person name="Whitehouse C.A."/>
            <person name="Koroleva G.I."/>
            <person name="Palacios G.F."/>
        </authorList>
    </citation>
    <scope>NUCLEOTIDE SEQUENCE [LARGE SCALE GENOMIC DNA]</scope>
    <source>
        <strain evidence="1 2">0408225</strain>
    </source>
</reference>
<gene>
    <name evidence="1" type="ORF">MOMA_09211</name>
</gene>
<evidence type="ECO:0000313" key="2">
    <source>
        <dbReference type="Proteomes" id="UP000023795"/>
    </source>
</evidence>
<dbReference type="AlphaFoldDB" id="L2F7I5"/>
<dbReference type="STRING" id="1230338.MOMA_09211"/>
<evidence type="ECO:0000313" key="1">
    <source>
        <dbReference type="EMBL" id="ELA08726.1"/>
    </source>
</evidence>
<protein>
    <submittedName>
        <fullName evidence="1">Uncharacterized protein</fullName>
    </submittedName>
</protein>
<comment type="caution">
    <text evidence="1">The sequence shown here is derived from an EMBL/GenBank/DDBJ whole genome shotgun (WGS) entry which is preliminary data.</text>
</comment>
<name>L2F7I5_9GAMM</name>
<keyword evidence="2" id="KW-1185">Reference proteome</keyword>
<dbReference type="Proteomes" id="UP000023795">
    <property type="component" value="Unassembled WGS sequence"/>
</dbReference>
<dbReference type="PATRIC" id="fig|1230338.3.peg.1982"/>